<keyword evidence="5" id="KW-1185">Reference proteome</keyword>
<proteinExistence type="predicted"/>
<dbReference type="SUPFAM" id="SSF55729">
    <property type="entry name" value="Acyl-CoA N-acyltransferases (Nat)"/>
    <property type="match status" value="1"/>
</dbReference>
<evidence type="ECO:0000259" key="3">
    <source>
        <dbReference type="PROSITE" id="PS51186"/>
    </source>
</evidence>
<dbReference type="GO" id="GO:0016747">
    <property type="term" value="F:acyltransferase activity, transferring groups other than amino-acyl groups"/>
    <property type="evidence" value="ECO:0007669"/>
    <property type="project" value="InterPro"/>
</dbReference>
<gene>
    <name evidence="4" type="ORF">MOC_5355</name>
</gene>
<organism evidence="4 5">
    <name type="scientific">Methylobacterium oryzae CBMB20</name>
    <dbReference type="NCBI Taxonomy" id="693986"/>
    <lineage>
        <taxon>Bacteria</taxon>
        <taxon>Pseudomonadati</taxon>
        <taxon>Pseudomonadota</taxon>
        <taxon>Alphaproteobacteria</taxon>
        <taxon>Hyphomicrobiales</taxon>
        <taxon>Methylobacteriaceae</taxon>
        <taxon>Methylobacterium</taxon>
    </lineage>
</organism>
<evidence type="ECO:0000256" key="1">
    <source>
        <dbReference type="ARBA" id="ARBA00022679"/>
    </source>
</evidence>
<keyword evidence="1" id="KW-0808">Transferase</keyword>
<protein>
    <submittedName>
        <fullName evidence="4">GCN5-related N-acetyltransferase</fullName>
    </submittedName>
</protein>
<dbReference type="RefSeq" id="WP_043355405.1">
    <property type="nucleotide sequence ID" value="NZ_CP003811.1"/>
</dbReference>
<dbReference type="Pfam" id="PF00583">
    <property type="entry name" value="Acetyltransf_1"/>
    <property type="match status" value="1"/>
</dbReference>
<evidence type="ECO:0000313" key="5">
    <source>
        <dbReference type="Proteomes" id="UP000029492"/>
    </source>
</evidence>
<sequence length="153" mass="15583">MGTRYGLEIRAAASPDAAGLAALLGEAGIAVSAADLATRLDALQQDGGTALVAVEWGPPSGLITVSPVRTLEAPRPFGLITSLAVAIESRRRGIGRVLLKAAGRAARQAGCDRLLLAAAPDQEALRAFCRAAGFTDAGQMLARPLLKRGAGEA</sequence>
<dbReference type="HOGENOM" id="CLU_013985_34_4_5"/>
<dbReference type="InterPro" id="IPR000182">
    <property type="entry name" value="GNAT_dom"/>
</dbReference>
<dbReference type="eggNOG" id="COG0456">
    <property type="taxonomic scope" value="Bacteria"/>
</dbReference>
<dbReference type="KEGG" id="mor:MOC_5355"/>
<dbReference type="EMBL" id="CP003811">
    <property type="protein sequence ID" value="AIQ93110.1"/>
    <property type="molecule type" value="Genomic_DNA"/>
</dbReference>
<evidence type="ECO:0000313" key="4">
    <source>
        <dbReference type="EMBL" id="AIQ93110.1"/>
    </source>
</evidence>
<evidence type="ECO:0000256" key="2">
    <source>
        <dbReference type="ARBA" id="ARBA00023315"/>
    </source>
</evidence>
<dbReference type="STRING" id="693986.MOC_5355"/>
<dbReference type="PROSITE" id="PS51186">
    <property type="entry name" value="GNAT"/>
    <property type="match status" value="1"/>
</dbReference>
<reference evidence="4 5" key="1">
    <citation type="journal article" date="2014" name="PLoS ONE">
        <title>Genome Information of Methylobacterium oryzae, a Plant-Probiotic Methylotroph in the Phyllosphere.</title>
        <authorList>
            <person name="Kwak M.J."/>
            <person name="Jeong H."/>
            <person name="Madhaiyan M."/>
            <person name="Lee Y."/>
            <person name="Sa T.M."/>
            <person name="Oh T.K."/>
            <person name="Kim J.F."/>
        </authorList>
    </citation>
    <scope>NUCLEOTIDE SEQUENCE [LARGE SCALE GENOMIC DNA]</scope>
    <source>
        <strain evidence="4 5">CBMB20</strain>
    </source>
</reference>
<feature type="domain" description="N-acetyltransferase" evidence="3">
    <location>
        <begin position="7"/>
        <end position="153"/>
    </location>
</feature>
<dbReference type="Proteomes" id="UP000029492">
    <property type="component" value="Chromosome"/>
</dbReference>
<dbReference type="AlphaFoldDB" id="A0A089P2W0"/>
<dbReference type="PANTHER" id="PTHR43877">
    <property type="entry name" value="AMINOALKYLPHOSPHONATE N-ACETYLTRANSFERASE-RELATED-RELATED"/>
    <property type="match status" value="1"/>
</dbReference>
<dbReference type="Gene3D" id="3.40.630.30">
    <property type="match status" value="1"/>
</dbReference>
<keyword evidence="2" id="KW-0012">Acyltransferase</keyword>
<accession>A0A089P2W0</accession>
<name>A0A089P2W0_9HYPH</name>
<dbReference type="InterPro" id="IPR050832">
    <property type="entry name" value="Bact_Acetyltransf"/>
</dbReference>
<dbReference type="InterPro" id="IPR016181">
    <property type="entry name" value="Acyl_CoA_acyltransferase"/>
</dbReference>